<dbReference type="AlphaFoldDB" id="A0A5N6QJW4"/>
<dbReference type="GO" id="GO:0035145">
    <property type="term" value="C:exon-exon junction complex"/>
    <property type="evidence" value="ECO:0007669"/>
    <property type="project" value="InterPro"/>
</dbReference>
<feature type="region of interest" description="Disordered" evidence="1">
    <location>
        <begin position="605"/>
        <end position="647"/>
    </location>
</feature>
<dbReference type="PANTHER" id="PTHR46837:SF5">
    <property type="entry name" value="PROTEIN MLN51 HOMOLOG"/>
    <property type="match status" value="1"/>
</dbReference>
<evidence type="ECO:0000313" key="3">
    <source>
        <dbReference type="Proteomes" id="UP000327013"/>
    </source>
</evidence>
<dbReference type="EMBL" id="CM017321">
    <property type="protein sequence ID" value="KAE7998771.1"/>
    <property type="molecule type" value="Genomic_DNA"/>
</dbReference>
<name>A0A5N6QJW4_9ROSI</name>
<feature type="compositionally biased region" description="Acidic residues" evidence="1">
    <location>
        <begin position="12"/>
        <end position="21"/>
    </location>
</feature>
<evidence type="ECO:0000313" key="2">
    <source>
        <dbReference type="EMBL" id="KAE7998771.1"/>
    </source>
</evidence>
<reference evidence="2 3" key="1">
    <citation type="submission" date="2019-06" db="EMBL/GenBank/DDBJ databases">
        <title>A chromosomal-level reference genome of Carpinus fangiana (Coryloideae, Betulaceae).</title>
        <authorList>
            <person name="Yang X."/>
            <person name="Wang Z."/>
            <person name="Zhang L."/>
            <person name="Hao G."/>
            <person name="Liu J."/>
            <person name="Yang Y."/>
        </authorList>
    </citation>
    <scope>NUCLEOTIDE SEQUENCE [LARGE SCALE GENOMIC DNA]</scope>
    <source>
        <strain evidence="2">Cfa_2016G</strain>
        <tissue evidence="2">Leaf</tissue>
    </source>
</reference>
<gene>
    <name evidence="2" type="ORF">FH972_003282</name>
</gene>
<feature type="compositionally biased region" description="Basic and acidic residues" evidence="1">
    <location>
        <begin position="43"/>
        <end position="53"/>
    </location>
</feature>
<dbReference type="Proteomes" id="UP000327013">
    <property type="component" value="Chromosome 1"/>
</dbReference>
<feature type="compositionally biased region" description="Basic and acidic residues" evidence="1">
    <location>
        <begin position="1"/>
        <end position="11"/>
    </location>
</feature>
<organism evidence="2 3">
    <name type="scientific">Carpinus fangiana</name>
    <dbReference type="NCBI Taxonomy" id="176857"/>
    <lineage>
        <taxon>Eukaryota</taxon>
        <taxon>Viridiplantae</taxon>
        <taxon>Streptophyta</taxon>
        <taxon>Embryophyta</taxon>
        <taxon>Tracheophyta</taxon>
        <taxon>Spermatophyta</taxon>
        <taxon>Magnoliopsida</taxon>
        <taxon>eudicotyledons</taxon>
        <taxon>Gunneridae</taxon>
        <taxon>Pentapetalae</taxon>
        <taxon>rosids</taxon>
        <taxon>fabids</taxon>
        <taxon>Fagales</taxon>
        <taxon>Betulaceae</taxon>
        <taxon>Carpinus</taxon>
    </lineage>
</organism>
<feature type="region of interest" description="Disordered" evidence="1">
    <location>
        <begin position="406"/>
        <end position="438"/>
    </location>
</feature>
<feature type="region of interest" description="Disordered" evidence="1">
    <location>
        <begin position="1"/>
        <end position="94"/>
    </location>
</feature>
<dbReference type="OrthoDB" id="1732427at2759"/>
<keyword evidence="3" id="KW-1185">Reference proteome</keyword>
<dbReference type="InterPro" id="IPR044796">
    <property type="entry name" value="MLN51_plant"/>
</dbReference>
<accession>A0A5N6QJW4</accession>
<feature type="compositionally biased region" description="Basic and acidic residues" evidence="1">
    <location>
        <begin position="615"/>
        <end position="627"/>
    </location>
</feature>
<evidence type="ECO:0008006" key="4">
    <source>
        <dbReference type="Google" id="ProtNLM"/>
    </source>
</evidence>
<proteinExistence type="predicted"/>
<feature type="compositionally biased region" description="Acidic residues" evidence="1">
    <location>
        <begin position="70"/>
        <end position="90"/>
    </location>
</feature>
<dbReference type="GO" id="GO:0003729">
    <property type="term" value="F:mRNA binding"/>
    <property type="evidence" value="ECO:0007669"/>
    <property type="project" value="InterPro"/>
</dbReference>
<sequence>MAVVEEDRVAEAEYESASEEEAVLHWTMRRGKASDDDEDSKGEEERERHRESDTLGGAPEDSAEVSYIDELGEELEEEVERDEQDGEGEVSEAALGKYYMHCDRYRDSYRGQRRSTPAGRNMWKSEDEMQWKHDKFEQTTLLEAQNEKGRWIPKGPHQGYSMDQHKGCKYFKANQSRHHNNFVNQDESVTVRGRGPVRYKPDMKSNNVRIVRGRGPVRYKPDMKSNNVRIVRGRGPVRYRPVLKSNDEVTPTKCERSVKYVGSASNTNSSKILSHTSNIQSDSLAAKKHISASCSASPQFDAVSSSRHEKSGKQKTRVQGGRTNIYHVTSDQWKDNKQIKTFLQGKNQTVSVDQDGLCIEDSTQPVAGNYLTNLPLWSPTDHPGYSAESPQMKGQRRGLSLLKKNYHQSNPSSTQSKRVHRPGQPSVARQRPAEGIVQPPIRHYTQQLRWCPRIGSQASSTYLSLDSSEALNLDPLPKSGKSRVAFVGKDSGAVQPSGRVSFQYDETLGSQNIAATPAPLSVVQLGGLHHGSLADPATGMAFTGCVGQSQVGIGNSEITRLPVSAGAAGTLGTAYRAPYVTLNDGYRAHSLGQLSAIGVSRNIAGTAKPSSGNRPQDRSELFSKEYCPRQSKPRRYSQMNFNEEVDR</sequence>
<dbReference type="GO" id="GO:0006397">
    <property type="term" value="P:mRNA processing"/>
    <property type="evidence" value="ECO:0007669"/>
    <property type="project" value="InterPro"/>
</dbReference>
<evidence type="ECO:0000256" key="1">
    <source>
        <dbReference type="SAM" id="MobiDB-lite"/>
    </source>
</evidence>
<feature type="compositionally biased region" description="Polar residues" evidence="1">
    <location>
        <begin position="407"/>
        <end position="416"/>
    </location>
</feature>
<protein>
    <recommendedName>
        <fullName evidence="4">Btz domain-containing protein</fullName>
    </recommendedName>
</protein>
<dbReference type="PANTHER" id="PTHR46837">
    <property type="entry name" value="PROTEIN MLN51 HOMOLOG"/>
    <property type="match status" value="1"/>
</dbReference>